<keyword evidence="7 14" id="KW-0554">One-carbon metabolism</keyword>
<evidence type="ECO:0000256" key="9">
    <source>
        <dbReference type="ARBA" id="ARBA00022741"/>
    </source>
</evidence>
<accession>A0ABD5M664</accession>
<comment type="caution">
    <text evidence="15">The sequence shown here is derived from an EMBL/GenBank/DDBJ whole genome shotgun (WGS) entry which is preliminary data.</text>
</comment>
<reference evidence="15 16" key="1">
    <citation type="submission" date="2024-06" db="EMBL/GenBank/DDBJ databases">
        <title>Halorubrum miltondacostae sp. nov., a potential PHA producer isolated from an inland solar saltern in Rio Maior, Portugal.</title>
        <authorList>
            <person name="Albuquerque L."/>
            <person name="Viver T."/>
            <person name="Barroso C."/>
            <person name="Claudino R."/>
            <person name="Galvan M."/>
            <person name="Simoes G."/>
            <person name="Lobo Da Cunha A."/>
            <person name="Egas C."/>
        </authorList>
    </citation>
    <scope>NUCLEOTIDE SEQUENCE [LARGE SCALE GENOMIC DNA]</scope>
    <source>
        <strain evidence="15 16">RMP-11</strain>
    </source>
</reference>
<keyword evidence="10 14" id="KW-0067">ATP-binding</keyword>
<dbReference type="GO" id="GO:0000287">
    <property type="term" value="F:magnesium ion binding"/>
    <property type="evidence" value="ECO:0007669"/>
    <property type="project" value="UniProtKB-UniRule"/>
</dbReference>
<keyword evidence="16" id="KW-1185">Reference proteome</keyword>
<evidence type="ECO:0000256" key="7">
    <source>
        <dbReference type="ARBA" id="ARBA00022563"/>
    </source>
</evidence>
<comment type="similarity">
    <text evidence="4 14">Belongs to the AdoMet synthase 2 family.</text>
</comment>
<dbReference type="GO" id="GO:0004478">
    <property type="term" value="F:methionine adenosyltransferase activity"/>
    <property type="evidence" value="ECO:0007669"/>
    <property type="project" value="UniProtKB-UniRule"/>
</dbReference>
<dbReference type="NCBIfam" id="NF003364">
    <property type="entry name" value="PRK04439.1-3"/>
    <property type="match status" value="1"/>
</dbReference>
<dbReference type="GO" id="GO:0006556">
    <property type="term" value="P:S-adenosylmethionine biosynthetic process"/>
    <property type="evidence" value="ECO:0007669"/>
    <property type="project" value="UniProtKB-UniRule"/>
</dbReference>
<evidence type="ECO:0000256" key="10">
    <source>
        <dbReference type="ARBA" id="ARBA00022840"/>
    </source>
</evidence>
<dbReference type="PANTHER" id="PTHR36697">
    <property type="entry name" value="S-ADENOSYLMETHIONINE SYNTHASE"/>
    <property type="match status" value="1"/>
</dbReference>
<comment type="function">
    <text evidence="2 14">Catalyzes the formation of S-adenosylmethionine from methionine and ATP.</text>
</comment>
<dbReference type="Gene3D" id="3.30.300.280">
    <property type="entry name" value="S-adenosylmethionine synthetase, C-terminal domain"/>
    <property type="match status" value="1"/>
</dbReference>
<name>A0ABD5M664_9EURY</name>
<gene>
    <name evidence="14" type="primary">mat</name>
    <name evidence="15" type="ORF">ABNG04_16615</name>
</gene>
<evidence type="ECO:0000256" key="4">
    <source>
        <dbReference type="ARBA" id="ARBA00009691"/>
    </source>
</evidence>
<evidence type="ECO:0000256" key="3">
    <source>
        <dbReference type="ARBA" id="ARBA00005224"/>
    </source>
</evidence>
<evidence type="ECO:0000313" key="16">
    <source>
        <dbReference type="Proteomes" id="UP001567572"/>
    </source>
</evidence>
<organism evidence="15 16">
    <name type="scientific">Halorubrum miltondacostae</name>
    <dbReference type="NCBI Taxonomy" id="3076378"/>
    <lineage>
        <taxon>Archaea</taxon>
        <taxon>Methanobacteriati</taxon>
        <taxon>Methanobacteriota</taxon>
        <taxon>Stenosarchaea group</taxon>
        <taxon>Halobacteria</taxon>
        <taxon>Halobacteriales</taxon>
        <taxon>Haloferacaceae</taxon>
        <taxon>Halorubrum</taxon>
    </lineage>
</organism>
<keyword evidence="9 14" id="KW-0547">Nucleotide-binding</keyword>
<dbReference type="Proteomes" id="UP001567572">
    <property type="component" value="Unassembled WGS sequence"/>
</dbReference>
<evidence type="ECO:0000256" key="1">
    <source>
        <dbReference type="ARBA" id="ARBA00001946"/>
    </source>
</evidence>
<dbReference type="EMBL" id="JBEDNY010000008">
    <property type="protein sequence ID" value="MEZ3165463.1"/>
    <property type="molecule type" value="Genomic_DNA"/>
</dbReference>
<sequence>MDRNIQVSRLDRQAVEDQEVEIVERKGIGHPDSICDGVAESVSRALSQLYLDRVGKVLHYNTDETQLVAGRAAPAFGGGEVVEPIYILIVGRATKEYNGEQLPVDSTALAAARDYLSEAIPELEYGTDVVVDVKLGEGSGDLQDVFGEETQEVPMANDTSFGVGHAPLTETETIVHESERALNTTYHDDHPELGPDVKIMGKREGDRIDITVAAAMVDAHVDGLDEYDDAVASVREYVDDLAREYTDREVHVDVNTADDYDEGSVYLTVTGTSAEQGDDGSVGRGNRANGLITPNRPMSMEATSGKNPVNHIGKIYNLLSTRVAESVTNEVEGIRDLQVRLLSQIGRPIDEPHVADAQIVTEDGVALSDIEADVLAIVDRELADVTDVTRSVIEGDVSTF</sequence>
<feature type="binding site" evidence="14">
    <location>
        <begin position="136"/>
        <end position="141"/>
    </location>
    <ligand>
        <name>ATP</name>
        <dbReference type="ChEBI" id="CHEBI:30616"/>
    </ligand>
</feature>
<dbReference type="InterPro" id="IPR042544">
    <property type="entry name" value="AdoMet_synthase_3"/>
</dbReference>
<evidence type="ECO:0000256" key="5">
    <source>
        <dbReference type="ARBA" id="ARBA00012828"/>
    </source>
</evidence>
<dbReference type="EC" id="2.5.1.6" evidence="5 14"/>
<keyword evidence="8 14" id="KW-0808">Transferase</keyword>
<evidence type="ECO:0000256" key="13">
    <source>
        <dbReference type="ARBA" id="ARBA00048344"/>
    </source>
</evidence>
<dbReference type="Gene3D" id="3.30.300.10">
    <property type="match status" value="1"/>
</dbReference>
<comment type="cofactor">
    <cofactor evidence="1 14">
        <name>Mg(2+)</name>
        <dbReference type="ChEBI" id="CHEBI:18420"/>
    </cofactor>
</comment>
<dbReference type="AlphaFoldDB" id="A0ABD5M664"/>
<comment type="pathway">
    <text evidence="3 14">Amino-acid biosynthesis; S-adenosyl-L-methionine biosynthesis; S-adenosyl-L-methionine from L-methionine: step 1/1.</text>
</comment>
<dbReference type="PANTHER" id="PTHR36697:SF1">
    <property type="entry name" value="S-ADENOSYLMETHIONINE SYNTHASE"/>
    <property type="match status" value="1"/>
</dbReference>
<evidence type="ECO:0000313" key="15">
    <source>
        <dbReference type="EMBL" id="MEZ3165463.1"/>
    </source>
</evidence>
<dbReference type="NCBIfam" id="NF003366">
    <property type="entry name" value="PRK04439.1-5"/>
    <property type="match status" value="1"/>
</dbReference>
<proteinExistence type="inferred from homology"/>
<evidence type="ECO:0000256" key="14">
    <source>
        <dbReference type="HAMAP-Rule" id="MF_00136"/>
    </source>
</evidence>
<evidence type="ECO:0000256" key="8">
    <source>
        <dbReference type="ARBA" id="ARBA00022679"/>
    </source>
</evidence>
<evidence type="ECO:0000256" key="11">
    <source>
        <dbReference type="ARBA" id="ARBA00022842"/>
    </source>
</evidence>
<dbReference type="Pfam" id="PF01941">
    <property type="entry name" value="AdoMet_Synthase"/>
    <property type="match status" value="1"/>
</dbReference>
<keyword evidence="11 14" id="KW-0460">Magnesium</keyword>
<comment type="catalytic activity">
    <reaction evidence="13 14">
        <text>L-methionine + ATP + H2O = S-adenosyl-L-methionine + phosphate + diphosphate</text>
        <dbReference type="Rhea" id="RHEA:21080"/>
        <dbReference type="ChEBI" id="CHEBI:15377"/>
        <dbReference type="ChEBI" id="CHEBI:30616"/>
        <dbReference type="ChEBI" id="CHEBI:33019"/>
        <dbReference type="ChEBI" id="CHEBI:43474"/>
        <dbReference type="ChEBI" id="CHEBI:57844"/>
        <dbReference type="ChEBI" id="CHEBI:59789"/>
        <dbReference type="EC" id="2.5.1.6"/>
    </reaction>
</comment>
<protein>
    <recommendedName>
        <fullName evidence="6 14">S-adenosylmethionine synthase</fullName>
        <shortName evidence="14">AdoMet synthase</shortName>
        <ecNumber evidence="5 14">2.5.1.6</ecNumber>
    </recommendedName>
    <alternativeName>
        <fullName evidence="12 14">Methionine adenosyltransferase</fullName>
    </alternativeName>
</protein>
<dbReference type="GO" id="GO:0006730">
    <property type="term" value="P:one-carbon metabolic process"/>
    <property type="evidence" value="ECO:0007669"/>
    <property type="project" value="UniProtKB-KW"/>
</dbReference>
<dbReference type="InterPro" id="IPR002795">
    <property type="entry name" value="S-AdoMet_synthetase_arc"/>
</dbReference>
<dbReference type="GO" id="GO:0005524">
    <property type="term" value="F:ATP binding"/>
    <property type="evidence" value="ECO:0007669"/>
    <property type="project" value="UniProtKB-UniRule"/>
</dbReference>
<evidence type="ECO:0000256" key="2">
    <source>
        <dbReference type="ARBA" id="ARBA00003775"/>
    </source>
</evidence>
<dbReference type="RefSeq" id="WP_371163489.1">
    <property type="nucleotide sequence ID" value="NZ_JBEDNY010000008.1"/>
</dbReference>
<evidence type="ECO:0000256" key="12">
    <source>
        <dbReference type="ARBA" id="ARBA00032151"/>
    </source>
</evidence>
<dbReference type="InterPro" id="IPR027790">
    <property type="entry name" value="AdoMet_synthase_2_family"/>
</dbReference>
<evidence type="ECO:0000256" key="6">
    <source>
        <dbReference type="ARBA" id="ARBA00020319"/>
    </source>
</evidence>
<dbReference type="HAMAP" id="MF_00136">
    <property type="entry name" value="S_AdoMet_synth2"/>
    <property type="match status" value="1"/>
</dbReference>